<dbReference type="InterPro" id="IPR050857">
    <property type="entry name" value="D-2-hydroxyacid_DH"/>
</dbReference>
<dbReference type="InterPro" id="IPR006139">
    <property type="entry name" value="D-isomer_2_OHA_DH_cat_dom"/>
</dbReference>
<dbReference type="PANTHER" id="PTHR42789:SF1">
    <property type="entry name" value="D-ISOMER SPECIFIC 2-HYDROXYACID DEHYDROGENASE FAMILY PROTEIN (AFU_ORTHOLOGUE AFUA_6G10090)"/>
    <property type="match status" value="1"/>
</dbReference>
<dbReference type="FunFam" id="3.40.50.720:FF:000203">
    <property type="entry name" value="D-3-phosphoglycerate dehydrogenase (SerA)"/>
    <property type="match status" value="1"/>
</dbReference>
<feature type="domain" description="D-isomer specific 2-hydroxyacid dehydrogenase catalytic" evidence="5">
    <location>
        <begin position="6"/>
        <end position="308"/>
    </location>
</feature>
<dbReference type="Pfam" id="PF02826">
    <property type="entry name" value="2-Hacid_dh_C"/>
    <property type="match status" value="1"/>
</dbReference>
<protein>
    <submittedName>
        <fullName evidence="7">NAD-binding D-isomer specific 2-hydroxyacid dehydrogenase</fullName>
    </submittedName>
</protein>
<dbReference type="InterPro" id="IPR006140">
    <property type="entry name" value="D-isomer_DH_NAD-bd"/>
</dbReference>
<feature type="domain" description="D-isomer specific 2-hydroxyacid dehydrogenase NAD-binding" evidence="6">
    <location>
        <begin position="108"/>
        <end position="284"/>
    </location>
</feature>
<evidence type="ECO:0000313" key="7">
    <source>
        <dbReference type="EMBL" id="KEZ78666.1"/>
    </source>
</evidence>
<gene>
    <name evidence="7" type="ORF">C41B8_03586</name>
</gene>
<dbReference type="GO" id="GO:0051287">
    <property type="term" value="F:NAD binding"/>
    <property type="evidence" value="ECO:0007669"/>
    <property type="project" value="InterPro"/>
</dbReference>
<dbReference type="EMBL" id="APNK01000003">
    <property type="protein sequence ID" value="KEZ78666.1"/>
    <property type="molecule type" value="Genomic_DNA"/>
</dbReference>
<proteinExistence type="inferred from homology"/>
<dbReference type="PANTHER" id="PTHR42789">
    <property type="entry name" value="D-ISOMER SPECIFIC 2-HYDROXYACID DEHYDROGENASE FAMILY PROTEIN (AFU_ORTHOLOGUE AFUA_6G10090)"/>
    <property type="match status" value="1"/>
</dbReference>
<keyword evidence="8" id="KW-1185">Reference proteome</keyword>
<dbReference type="PATRIC" id="fig|1304275.5.peg.728"/>
<dbReference type="OrthoDB" id="9805416at2"/>
<dbReference type="GO" id="GO:0016616">
    <property type="term" value="F:oxidoreductase activity, acting on the CH-OH group of donors, NAD or NADP as acceptor"/>
    <property type="evidence" value="ECO:0007669"/>
    <property type="project" value="InterPro"/>
</dbReference>
<dbReference type="Pfam" id="PF00389">
    <property type="entry name" value="2-Hacid_dh"/>
    <property type="match status" value="1"/>
</dbReference>
<name>A0A084IPN2_SALHC</name>
<comment type="similarity">
    <text evidence="1 4">Belongs to the D-isomer specific 2-hydroxyacid dehydrogenase family.</text>
</comment>
<dbReference type="CDD" id="cd12173">
    <property type="entry name" value="PGDH_4"/>
    <property type="match status" value="1"/>
</dbReference>
<evidence type="ECO:0000313" key="8">
    <source>
        <dbReference type="Proteomes" id="UP000028302"/>
    </source>
</evidence>
<accession>A0A084IPN2</accession>
<dbReference type="SUPFAM" id="SSF52283">
    <property type="entry name" value="Formate/glycerate dehydrogenase catalytic domain-like"/>
    <property type="match status" value="1"/>
</dbReference>
<dbReference type="AlphaFoldDB" id="A0A084IPN2"/>
<evidence type="ECO:0000256" key="4">
    <source>
        <dbReference type="RuleBase" id="RU003719"/>
    </source>
</evidence>
<evidence type="ECO:0000259" key="5">
    <source>
        <dbReference type="Pfam" id="PF00389"/>
    </source>
</evidence>
<dbReference type="RefSeq" id="WP_037334199.1">
    <property type="nucleotide sequence ID" value="NZ_APNK01000003.1"/>
</dbReference>
<organism evidence="7 8">
    <name type="scientific">Salinisphaera hydrothermalis (strain C41B8)</name>
    <dbReference type="NCBI Taxonomy" id="1304275"/>
    <lineage>
        <taxon>Bacteria</taxon>
        <taxon>Pseudomonadati</taxon>
        <taxon>Pseudomonadota</taxon>
        <taxon>Gammaproteobacteria</taxon>
        <taxon>Salinisphaerales</taxon>
        <taxon>Salinisphaeraceae</taxon>
        <taxon>Salinisphaera</taxon>
    </lineage>
</organism>
<dbReference type="PROSITE" id="PS00670">
    <property type="entry name" value="D_2_HYDROXYACID_DH_2"/>
    <property type="match status" value="1"/>
</dbReference>
<dbReference type="Gene3D" id="3.40.50.720">
    <property type="entry name" value="NAD(P)-binding Rossmann-like Domain"/>
    <property type="match status" value="2"/>
</dbReference>
<evidence type="ECO:0000259" key="6">
    <source>
        <dbReference type="Pfam" id="PF02826"/>
    </source>
</evidence>
<dbReference type="Proteomes" id="UP000028302">
    <property type="component" value="Unassembled WGS sequence"/>
</dbReference>
<comment type="caution">
    <text evidence="7">The sequence shown here is derived from an EMBL/GenBank/DDBJ whole genome shotgun (WGS) entry which is preliminary data.</text>
</comment>
<keyword evidence="2 4" id="KW-0560">Oxidoreductase</keyword>
<evidence type="ECO:0000256" key="1">
    <source>
        <dbReference type="ARBA" id="ARBA00005854"/>
    </source>
</evidence>
<evidence type="ECO:0000256" key="2">
    <source>
        <dbReference type="ARBA" id="ARBA00023002"/>
    </source>
</evidence>
<dbReference type="SUPFAM" id="SSF51735">
    <property type="entry name" value="NAD(P)-binding Rossmann-fold domains"/>
    <property type="match status" value="1"/>
</dbReference>
<dbReference type="InterPro" id="IPR029753">
    <property type="entry name" value="D-isomer_DH_CS"/>
</dbReference>
<dbReference type="eggNOG" id="COG0111">
    <property type="taxonomic scope" value="Bacteria"/>
</dbReference>
<keyword evidence="3" id="KW-0520">NAD</keyword>
<dbReference type="PROSITE" id="PS00671">
    <property type="entry name" value="D_2_HYDROXYACID_DH_3"/>
    <property type="match status" value="1"/>
</dbReference>
<reference evidence="7 8" key="1">
    <citation type="submission" date="2013-03" db="EMBL/GenBank/DDBJ databases">
        <title>Salinisphaera hydrothermalis C41B8 Genome Sequencing.</title>
        <authorList>
            <person name="Li C."/>
            <person name="Lai Q."/>
            <person name="Shao Z."/>
        </authorList>
    </citation>
    <scope>NUCLEOTIDE SEQUENCE [LARGE SCALE GENOMIC DNA]</scope>
    <source>
        <strain evidence="7 8">C41B8</strain>
    </source>
</reference>
<dbReference type="InterPro" id="IPR036291">
    <property type="entry name" value="NAD(P)-bd_dom_sf"/>
</dbReference>
<evidence type="ECO:0000256" key="3">
    <source>
        <dbReference type="ARBA" id="ARBA00023027"/>
    </source>
</evidence>
<sequence length="311" mass="32814">MSDIIITEFMDEAPLAALRERYSVRFEPTLVDDRPALLNAVAQARAIIVRNRTQVDGELLQAAPQLRAVGRLGVGLDNIDLDACKTRDVRVLPATGANDVAVAEYVIAAALMLRRGAYEHRASMQAGDWPRSALIGLEVSGATMGLVGFGGIARKVAVRAKALGMRVIAHDPNLSPHDECWAEYDAEPMDFKSLVAESDVISLHVPLVAGTRHLIDAAALARMKSSAVIVNSARGGVIDDAALADALAEGTIAAAALDVFEDEPLPAGSVYASLDNVLLTPHIAGVTVQSNVRVSQVTVDNVLAALEEATA</sequence>
<dbReference type="STRING" id="1304275.C41B8_03586"/>